<sequence length="306" mass="34654">MKNNKVKAKKGMTLIEVIISVALLSILIVPLSGLVMSSLKNNISAEYRQKASYIGQKVLEELKAYDKITLKNDAGKKYFELLDGDEIIQDLKEDSTGNTFKGNFERTIYGGSSESVGKNEGIHTIEVELKKDINFIYDNVNNLAKNNNSAFILNFLRDSSNNNIIKIKDNPDNSYAISNELIMELDKNSNNLIVYKKNESTPLVTVNKTNVDNNTIVLYIKEGFSQNINIEFKNNTEETVEIHLISGDNNYSKFKIYSSIGDVILYEEKQIEENPVADMYNYKVKVKDRENNILFEGSSSKNVNIE</sequence>
<dbReference type="RefSeq" id="WP_008680949.1">
    <property type="nucleotide sequence ID" value="NZ_CABKOG010000003.1"/>
</dbReference>
<name>A0A9X3XIZ4_9CLOT</name>
<reference evidence="2" key="1">
    <citation type="submission" date="2022-05" db="EMBL/GenBank/DDBJ databases">
        <title>Draft genome sequence of Clostridium tertium strain CP3 isolated from Peru.</title>
        <authorList>
            <person name="Hurtado R."/>
            <person name="Lima L."/>
            <person name="Sousa T."/>
            <person name="Jaiswal A.K."/>
            <person name="Tiwari S."/>
            <person name="Maturrano L."/>
            <person name="Brenig B."/>
            <person name="Azevedo V."/>
        </authorList>
    </citation>
    <scope>NUCLEOTIDE SEQUENCE</scope>
    <source>
        <strain evidence="2">CP3</strain>
    </source>
</reference>
<dbReference type="InterPro" id="IPR012902">
    <property type="entry name" value="N_methyl_site"/>
</dbReference>
<comment type="caution">
    <text evidence="2">The sequence shown here is derived from an EMBL/GenBank/DDBJ whole genome shotgun (WGS) entry which is preliminary data.</text>
</comment>
<gene>
    <name evidence="2" type="ORF">NE398_10050</name>
</gene>
<dbReference type="EMBL" id="JAMRYU010000009">
    <property type="protein sequence ID" value="MDC4240505.1"/>
    <property type="molecule type" value="Genomic_DNA"/>
</dbReference>
<keyword evidence="1" id="KW-0472">Membrane</keyword>
<evidence type="ECO:0000256" key="1">
    <source>
        <dbReference type="SAM" id="Phobius"/>
    </source>
</evidence>
<dbReference type="NCBIfam" id="TIGR02532">
    <property type="entry name" value="IV_pilin_GFxxxE"/>
    <property type="match status" value="1"/>
</dbReference>
<evidence type="ECO:0000313" key="2">
    <source>
        <dbReference type="EMBL" id="MDC4240505.1"/>
    </source>
</evidence>
<keyword evidence="1" id="KW-1133">Transmembrane helix</keyword>
<dbReference type="Pfam" id="PF07963">
    <property type="entry name" value="N_methyl"/>
    <property type="match status" value="1"/>
</dbReference>
<feature type="transmembrane region" description="Helical" evidence="1">
    <location>
        <begin position="12"/>
        <end position="36"/>
    </location>
</feature>
<proteinExistence type="predicted"/>
<evidence type="ECO:0000313" key="3">
    <source>
        <dbReference type="Proteomes" id="UP001141183"/>
    </source>
</evidence>
<keyword evidence="3" id="KW-1185">Reference proteome</keyword>
<keyword evidence="1" id="KW-0812">Transmembrane</keyword>
<dbReference type="AlphaFoldDB" id="A0A9X3XIZ4"/>
<dbReference type="Proteomes" id="UP001141183">
    <property type="component" value="Unassembled WGS sequence"/>
</dbReference>
<accession>A0A9X3XIZ4</accession>
<protein>
    <submittedName>
        <fullName evidence="2">Prepilin-type N-terminal cleavage/methylation domain-containing protein</fullName>
    </submittedName>
</protein>
<organism evidence="2 3">
    <name type="scientific">Clostridium tertium</name>
    <dbReference type="NCBI Taxonomy" id="1559"/>
    <lineage>
        <taxon>Bacteria</taxon>
        <taxon>Bacillati</taxon>
        <taxon>Bacillota</taxon>
        <taxon>Clostridia</taxon>
        <taxon>Eubacteriales</taxon>
        <taxon>Clostridiaceae</taxon>
        <taxon>Clostridium</taxon>
    </lineage>
</organism>